<sequence length="242" mass="26298">MEAEIGDVHINVFTFGANTASAEDSIYLLDVRTTSIGPIIDDEGKSAHSLHLFANGDLQPLPDGACTFPTIIIAGKVLWGAFTLNQENGFDMDVSQYIVGPQQNMQVHCYYPKGHPHFSKTPLPTASKHVVVQGTVQSITGDQCVVTIKDIALGPLDTVTTTDNRSENVPAIHLKQFDWGGAHKDKEKLKEKGKGKGKEKKEDIESNDQNKGKRACDDDDDKDRDGEASTSIAPHKVACLSK</sequence>
<evidence type="ECO:0000313" key="3">
    <source>
        <dbReference type="Proteomes" id="UP000807769"/>
    </source>
</evidence>
<dbReference type="Proteomes" id="UP000807769">
    <property type="component" value="Unassembled WGS sequence"/>
</dbReference>
<name>A0A9P7J7W6_9AGAM</name>
<gene>
    <name evidence="2" type="ORF">BJ212DRAFT_1485651</name>
</gene>
<organism evidence="2 3">
    <name type="scientific">Suillus subaureus</name>
    <dbReference type="NCBI Taxonomy" id="48587"/>
    <lineage>
        <taxon>Eukaryota</taxon>
        <taxon>Fungi</taxon>
        <taxon>Dikarya</taxon>
        <taxon>Basidiomycota</taxon>
        <taxon>Agaricomycotina</taxon>
        <taxon>Agaricomycetes</taxon>
        <taxon>Agaricomycetidae</taxon>
        <taxon>Boletales</taxon>
        <taxon>Suillineae</taxon>
        <taxon>Suillaceae</taxon>
        <taxon>Suillus</taxon>
    </lineage>
</organism>
<dbReference type="GeneID" id="64635029"/>
<dbReference type="OrthoDB" id="2680056at2759"/>
<accession>A0A9P7J7W6</accession>
<evidence type="ECO:0000256" key="1">
    <source>
        <dbReference type="SAM" id="MobiDB-lite"/>
    </source>
</evidence>
<proteinExistence type="predicted"/>
<reference evidence="2" key="1">
    <citation type="journal article" date="2020" name="New Phytol.">
        <title>Comparative genomics reveals dynamic genome evolution in host specialist ectomycorrhizal fungi.</title>
        <authorList>
            <person name="Lofgren L.A."/>
            <person name="Nguyen N.H."/>
            <person name="Vilgalys R."/>
            <person name="Ruytinx J."/>
            <person name="Liao H.L."/>
            <person name="Branco S."/>
            <person name="Kuo A."/>
            <person name="LaButti K."/>
            <person name="Lipzen A."/>
            <person name="Andreopoulos W."/>
            <person name="Pangilinan J."/>
            <person name="Riley R."/>
            <person name="Hundley H."/>
            <person name="Na H."/>
            <person name="Barry K."/>
            <person name="Grigoriev I.V."/>
            <person name="Stajich J.E."/>
            <person name="Kennedy P.G."/>
        </authorList>
    </citation>
    <scope>NUCLEOTIDE SEQUENCE</scope>
    <source>
        <strain evidence="2">MN1</strain>
    </source>
</reference>
<protein>
    <submittedName>
        <fullName evidence="2">Uncharacterized protein</fullName>
    </submittedName>
</protein>
<feature type="compositionally biased region" description="Basic and acidic residues" evidence="1">
    <location>
        <begin position="183"/>
        <end position="216"/>
    </location>
</feature>
<dbReference type="EMBL" id="JABBWG010000044">
    <property type="protein sequence ID" value="KAG1807247.1"/>
    <property type="molecule type" value="Genomic_DNA"/>
</dbReference>
<comment type="caution">
    <text evidence="2">The sequence shown here is derived from an EMBL/GenBank/DDBJ whole genome shotgun (WGS) entry which is preliminary data.</text>
</comment>
<dbReference type="AlphaFoldDB" id="A0A9P7J7W6"/>
<feature type="region of interest" description="Disordered" evidence="1">
    <location>
        <begin position="183"/>
        <end position="242"/>
    </location>
</feature>
<dbReference type="RefSeq" id="XP_041187916.1">
    <property type="nucleotide sequence ID" value="XM_041341013.1"/>
</dbReference>
<keyword evidence="3" id="KW-1185">Reference proteome</keyword>
<evidence type="ECO:0000313" key="2">
    <source>
        <dbReference type="EMBL" id="KAG1807247.1"/>
    </source>
</evidence>